<dbReference type="Proteomes" id="UP000005095">
    <property type="component" value="Chromosome"/>
</dbReference>
<dbReference type="HOGENOM" id="CLU_2613666_0_0_2"/>
<gene>
    <name evidence="1" type="ORF">Metli_2390</name>
</gene>
<evidence type="ECO:0000313" key="1">
    <source>
        <dbReference type="EMBL" id="EJG08328.1"/>
    </source>
</evidence>
<keyword evidence="2" id="KW-1185">Reference proteome</keyword>
<sequence length="78" mass="8788">MIMDDTTFSALAERARAYPVVLRRSQMSKITLHARETAACRGREAPVLPRRVCTRFMDTNARETGEDTARVQDFASLA</sequence>
<protein>
    <submittedName>
        <fullName evidence="1">Uncharacterized protein</fullName>
    </submittedName>
</protein>
<proteinExistence type="predicted"/>
<organism evidence="1 2">
    <name type="scientific">Methanofollis liminatans DSM 4140</name>
    <dbReference type="NCBI Taxonomy" id="28892"/>
    <lineage>
        <taxon>Archaea</taxon>
        <taxon>Methanobacteriati</taxon>
        <taxon>Methanobacteriota</taxon>
        <taxon>Stenosarchaea group</taxon>
        <taxon>Methanomicrobia</taxon>
        <taxon>Methanomicrobiales</taxon>
        <taxon>Methanomicrobiaceae</taxon>
        <taxon>Methanofollis</taxon>
    </lineage>
</organism>
<dbReference type="EMBL" id="CM001555">
    <property type="protein sequence ID" value="EJG08328.1"/>
    <property type="molecule type" value="Genomic_DNA"/>
</dbReference>
<name>J1ATB2_9EURY</name>
<reference evidence="1 2" key="1">
    <citation type="submission" date="2011-08" db="EMBL/GenBank/DDBJ databases">
        <title>The complete genome of Methanofollis liminatans DSM 4140.</title>
        <authorList>
            <consortium name="US DOE Joint Genome Institute (JGI-PGF)"/>
            <person name="Lucas S."/>
            <person name="Han J."/>
            <person name="Lapidus A."/>
            <person name="Bruce D."/>
            <person name="Goodwin L."/>
            <person name="Pitluck S."/>
            <person name="Peters L."/>
            <person name="Kyrpides N."/>
            <person name="Mavromatis K."/>
            <person name="Ivanova N."/>
            <person name="Mikhailova N."/>
            <person name="Lu M."/>
            <person name="Detter J.C."/>
            <person name="Tapia R."/>
            <person name="Han C."/>
            <person name="Land M."/>
            <person name="Hauser L."/>
            <person name="Markowitz V."/>
            <person name="Cheng J.-F."/>
            <person name="Hugenholtz P."/>
            <person name="Woyke T."/>
            <person name="Wu D."/>
            <person name="Spring S."/>
            <person name="Schuler E."/>
            <person name="Brambilla E."/>
            <person name="Klenk H.-P."/>
            <person name="Eisen J.A."/>
        </authorList>
    </citation>
    <scope>NUCLEOTIDE SEQUENCE [LARGE SCALE GENOMIC DNA]</scope>
    <source>
        <strain evidence="1 2">DSM 4140</strain>
    </source>
</reference>
<dbReference type="STRING" id="28892.Metli_2390"/>
<accession>J1ATB2</accession>
<dbReference type="AlphaFoldDB" id="J1ATB2"/>
<evidence type="ECO:0000313" key="2">
    <source>
        <dbReference type="Proteomes" id="UP000005095"/>
    </source>
</evidence>